<evidence type="ECO:0000313" key="2">
    <source>
        <dbReference type="EMBL" id="VEL14923.1"/>
    </source>
</evidence>
<name>A0A3S5CEL6_9PLAT</name>
<feature type="region of interest" description="Disordered" evidence="1">
    <location>
        <begin position="1"/>
        <end position="65"/>
    </location>
</feature>
<reference evidence="2" key="1">
    <citation type="submission" date="2018-11" db="EMBL/GenBank/DDBJ databases">
        <authorList>
            <consortium name="Pathogen Informatics"/>
        </authorList>
    </citation>
    <scope>NUCLEOTIDE SEQUENCE</scope>
</reference>
<gene>
    <name evidence="2" type="ORF">PXEA_LOCUS8363</name>
</gene>
<dbReference type="EMBL" id="CAAALY010022778">
    <property type="protein sequence ID" value="VEL14923.1"/>
    <property type="molecule type" value="Genomic_DNA"/>
</dbReference>
<proteinExistence type="predicted"/>
<organism evidence="2 3">
    <name type="scientific">Protopolystoma xenopodis</name>
    <dbReference type="NCBI Taxonomy" id="117903"/>
    <lineage>
        <taxon>Eukaryota</taxon>
        <taxon>Metazoa</taxon>
        <taxon>Spiralia</taxon>
        <taxon>Lophotrochozoa</taxon>
        <taxon>Platyhelminthes</taxon>
        <taxon>Monogenea</taxon>
        <taxon>Polyopisthocotylea</taxon>
        <taxon>Polystomatidea</taxon>
        <taxon>Polystomatidae</taxon>
        <taxon>Protopolystoma</taxon>
    </lineage>
</organism>
<comment type="caution">
    <text evidence="2">The sequence shown here is derived from an EMBL/GenBank/DDBJ whole genome shotgun (WGS) entry which is preliminary data.</text>
</comment>
<dbReference type="Proteomes" id="UP000784294">
    <property type="component" value="Unassembled WGS sequence"/>
</dbReference>
<accession>A0A3S5CEL6</accession>
<sequence length="80" mass="8428">MENTNGPVTKCGSMGTGDEEVRRNWRKPRVEPRGSEPGTRALDLGTRGPAMGASGGGGDGWLTGLDRRLGCERASNLANE</sequence>
<feature type="compositionally biased region" description="Basic and acidic residues" evidence="1">
    <location>
        <begin position="19"/>
        <end position="34"/>
    </location>
</feature>
<dbReference type="AlphaFoldDB" id="A0A3S5CEL6"/>
<keyword evidence="3" id="KW-1185">Reference proteome</keyword>
<evidence type="ECO:0000256" key="1">
    <source>
        <dbReference type="SAM" id="MobiDB-lite"/>
    </source>
</evidence>
<protein>
    <submittedName>
        <fullName evidence="2">Uncharacterized protein</fullName>
    </submittedName>
</protein>
<evidence type="ECO:0000313" key="3">
    <source>
        <dbReference type="Proteomes" id="UP000784294"/>
    </source>
</evidence>